<evidence type="ECO:0000313" key="2">
    <source>
        <dbReference type="Proteomes" id="UP000198310"/>
    </source>
</evidence>
<dbReference type="Proteomes" id="UP000198310">
    <property type="component" value="Unassembled WGS sequence"/>
</dbReference>
<gene>
    <name evidence="1" type="ORF">SAMN06269173_111103</name>
</gene>
<name>A0A239AA19_9BACT</name>
<reference evidence="2" key="1">
    <citation type="submission" date="2017-06" db="EMBL/GenBank/DDBJ databases">
        <authorList>
            <person name="Varghese N."/>
            <person name="Submissions S."/>
        </authorList>
    </citation>
    <scope>NUCLEOTIDE SEQUENCE [LARGE SCALE GENOMIC DNA]</scope>
    <source>
        <strain evidence="2">DSM 28041</strain>
    </source>
</reference>
<evidence type="ECO:0000313" key="1">
    <source>
        <dbReference type="EMBL" id="SNR92506.1"/>
    </source>
</evidence>
<accession>A0A239AA19</accession>
<dbReference type="EMBL" id="FZNS01000011">
    <property type="protein sequence ID" value="SNR92506.1"/>
    <property type="molecule type" value="Genomic_DNA"/>
</dbReference>
<sequence length="61" mass="6708">MATPTELNAKLDLLLTKVDTLLAQATERKKVSIELPTGYLLGQLEQDVDRLGRVIGGKDKE</sequence>
<organism evidence="1 2">
    <name type="scientific">Hymenobacter mucosus</name>
    <dbReference type="NCBI Taxonomy" id="1411120"/>
    <lineage>
        <taxon>Bacteria</taxon>
        <taxon>Pseudomonadati</taxon>
        <taxon>Bacteroidota</taxon>
        <taxon>Cytophagia</taxon>
        <taxon>Cytophagales</taxon>
        <taxon>Hymenobacteraceae</taxon>
        <taxon>Hymenobacter</taxon>
    </lineage>
</organism>
<proteinExistence type="predicted"/>
<keyword evidence="2" id="KW-1185">Reference proteome</keyword>
<protein>
    <submittedName>
        <fullName evidence="1">Uncharacterized protein</fullName>
    </submittedName>
</protein>
<dbReference type="AlphaFoldDB" id="A0A239AA19"/>